<name>K1XIG4_9BACT</name>
<evidence type="ECO:0000313" key="1">
    <source>
        <dbReference type="EMBL" id="EKD25001.1"/>
    </source>
</evidence>
<protein>
    <submittedName>
        <fullName evidence="1">Uncharacterized protein</fullName>
    </submittedName>
</protein>
<dbReference type="EMBL" id="AMFJ01036138">
    <property type="protein sequence ID" value="EKD25001.1"/>
    <property type="molecule type" value="Genomic_DNA"/>
</dbReference>
<sequence length="90" mass="11063">MKLLDEKLISRFRQIGEQIHTKNPLILAKFYAPWNDWEWLVSEYYPEANAFYGYVIKDGRWRWSYFSLPETVGWLQIERDTQFNECFFDI</sequence>
<proteinExistence type="predicted"/>
<accession>K1XIG4</accession>
<comment type="caution">
    <text evidence="1">The sequence shown here is derived from an EMBL/GenBank/DDBJ whole genome shotgun (WGS) entry which is preliminary data.</text>
</comment>
<dbReference type="AlphaFoldDB" id="K1XIG4"/>
<organism evidence="1">
    <name type="scientific">uncultured bacterium</name>
    <name type="common">gcode 4</name>
    <dbReference type="NCBI Taxonomy" id="1234023"/>
    <lineage>
        <taxon>Bacteria</taxon>
        <taxon>environmental samples</taxon>
    </lineage>
</organism>
<reference evidence="1" key="1">
    <citation type="journal article" date="2012" name="Science">
        <title>Fermentation, hydrogen, and sulfur metabolism in multiple uncultivated bacterial phyla.</title>
        <authorList>
            <person name="Wrighton K.C."/>
            <person name="Thomas B.C."/>
            <person name="Sharon I."/>
            <person name="Miller C.S."/>
            <person name="Castelle C.J."/>
            <person name="VerBerkmoes N.C."/>
            <person name="Wilkins M.J."/>
            <person name="Hettich R.L."/>
            <person name="Lipton M.S."/>
            <person name="Williams K.H."/>
            <person name="Long P.E."/>
            <person name="Banfield J.F."/>
        </authorList>
    </citation>
    <scope>NUCLEOTIDE SEQUENCE [LARGE SCALE GENOMIC DNA]</scope>
</reference>
<gene>
    <name evidence="1" type="ORF">ACD_80C00131G0004</name>
</gene>